<feature type="coiled-coil region" evidence="1">
    <location>
        <begin position="720"/>
        <end position="747"/>
    </location>
</feature>
<dbReference type="Pfam" id="PF18758">
    <property type="entry name" value="KDZ"/>
    <property type="match status" value="1"/>
</dbReference>
<name>A0A1Y2J2M6_TRAC3</name>
<dbReference type="OrthoDB" id="2689725at2759"/>
<dbReference type="PANTHER" id="PTHR33096">
    <property type="entry name" value="CXC2 DOMAIN-CONTAINING PROTEIN"/>
    <property type="match status" value="1"/>
</dbReference>
<dbReference type="AlphaFoldDB" id="A0A1Y2J2M6"/>
<proteinExistence type="predicted"/>
<dbReference type="PANTHER" id="PTHR33096:SF1">
    <property type="entry name" value="CXC1-LIKE CYSTEINE CLUSTER ASSOCIATED WITH KDZ TRANSPOSASES DOMAIN-CONTAINING PROTEIN"/>
    <property type="match status" value="1"/>
</dbReference>
<evidence type="ECO:0000256" key="2">
    <source>
        <dbReference type="SAM" id="MobiDB-lite"/>
    </source>
</evidence>
<feature type="coiled-coil region" evidence="1">
    <location>
        <begin position="564"/>
        <end position="591"/>
    </location>
</feature>
<keyword evidence="4" id="KW-1185">Reference proteome</keyword>
<feature type="compositionally biased region" description="Acidic residues" evidence="2">
    <location>
        <begin position="242"/>
        <end position="255"/>
    </location>
</feature>
<dbReference type="Proteomes" id="UP000193067">
    <property type="component" value="Unassembled WGS sequence"/>
</dbReference>
<evidence type="ECO:0000256" key="1">
    <source>
        <dbReference type="SAM" id="Coils"/>
    </source>
</evidence>
<accession>A0A1Y2J2M6</accession>
<feature type="region of interest" description="Disordered" evidence="2">
    <location>
        <begin position="228"/>
        <end position="283"/>
    </location>
</feature>
<sequence>MERHWAPVIPRLVDAYLIWRYPPAATSSEPVDVDPDYTFTINVIDIYSLTTSATITRTADCSAAEALVKHGYLGNTPINPSLAISLKTLELFRCLKLVKASFSAEAFAKLVCYQYYIPYRPLYRTAIADAFDTYLTIQRLILRRVMGSLGRDEPDWRARYGCPACSYVLEGEEPGYFARYVAMDGNSSLKRLATSGKRSVGDTRSFDSDYRLARAFVDGFAHEVKARRAQAGASVPRRGDPLDGDEGTGEVDDNDSGGPDDLAEDDGGDPTDGKPDAPTPCASHWKAAAADEKKRMWGIFEETGIFASACRHGLILWVADMVRSGEQAKYALAMVAKLHAALGGRLMIGYDIGCDFSETVNNSSLGPEVLALGTRFCVNAFHGYSHSYNCQVVFHPNVIVGMGLEDLEVLERIFSGSNHLAPVVRYASRYRRWVLIDQYFQQWDQEKYANIGLMLFNNLSQALDIVRTQSPVLEQALKSLQLTHADLDRFANEEREFFLNLRDEEDHNLHAVAYVEALQELRSASEELASASRRFNDKAPEAPQISWQAPRTGATDYDTDLSMTRKLETRRRYLRERVKQLTAEVTEMEVALNIEARWQPCDALYQQTLQYMATRKYQRALGKLQRLVILRLFELHKMNLAQTGYRMRTYIAKNLQRRCKAIRSAVKEYNAAAQALDPPRETLDWTRVSHYTFLEEFTLLRGSRDDLHNKPWSHAHIRETMRISRRIARAREEIENVNREARRLHTHIRDEECLLTRVLNDLKMQGDPLHGAVLEYARHRRTANARNLAYLMRMYSMEGFTGNSTPGTRAAVAVPIQTSTPASREDGEDLSTSREMSTLVAAENEVMASEEKDGDSAGDNDIVHEEVSGILEFLASLRT</sequence>
<dbReference type="STRING" id="1353009.A0A1Y2J2M6"/>
<evidence type="ECO:0000313" key="3">
    <source>
        <dbReference type="EMBL" id="OSD07636.1"/>
    </source>
</evidence>
<dbReference type="EMBL" id="KZ084088">
    <property type="protein sequence ID" value="OSD07636.1"/>
    <property type="molecule type" value="Genomic_DNA"/>
</dbReference>
<dbReference type="InterPro" id="IPR040521">
    <property type="entry name" value="KDZ"/>
</dbReference>
<organism evidence="3 4">
    <name type="scientific">Trametes coccinea (strain BRFM310)</name>
    <name type="common">Pycnoporus coccineus</name>
    <dbReference type="NCBI Taxonomy" id="1353009"/>
    <lineage>
        <taxon>Eukaryota</taxon>
        <taxon>Fungi</taxon>
        <taxon>Dikarya</taxon>
        <taxon>Basidiomycota</taxon>
        <taxon>Agaricomycotina</taxon>
        <taxon>Agaricomycetes</taxon>
        <taxon>Polyporales</taxon>
        <taxon>Polyporaceae</taxon>
        <taxon>Trametes</taxon>
    </lineage>
</organism>
<evidence type="ECO:0000313" key="4">
    <source>
        <dbReference type="Proteomes" id="UP000193067"/>
    </source>
</evidence>
<reference evidence="3 4" key="1">
    <citation type="journal article" date="2015" name="Biotechnol. Biofuels">
        <title>Enhanced degradation of softwood versus hardwood by the white-rot fungus Pycnoporus coccineus.</title>
        <authorList>
            <person name="Couturier M."/>
            <person name="Navarro D."/>
            <person name="Chevret D."/>
            <person name="Henrissat B."/>
            <person name="Piumi F."/>
            <person name="Ruiz-Duenas F.J."/>
            <person name="Martinez A.T."/>
            <person name="Grigoriev I.V."/>
            <person name="Riley R."/>
            <person name="Lipzen A."/>
            <person name="Berrin J.G."/>
            <person name="Master E.R."/>
            <person name="Rosso M.N."/>
        </authorList>
    </citation>
    <scope>NUCLEOTIDE SEQUENCE [LARGE SCALE GENOMIC DNA]</scope>
    <source>
        <strain evidence="3 4">BRFM310</strain>
    </source>
</reference>
<protein>
    <recommendedName>
        <fullName evidence="5">CxC1-like cysteine cluster associated with KDZ transposases domain-containing protein</fullName>
    </recommendedName>
</protein>
<gene>
    <name evidence="3" type="ORF">PYCCODRAFT_1359298</name>
</gene>
<evidence type="ECO:0008006" key="5">
    <source>
        <dbReference type="Google" id="ProtNLM"/>
    </source>
</evidence>
<keyword evidence="1" id="KW-0175">Coiled coil</keyword>